<dbReference type="AlphaFoldDB" id="A0A9N9F9P7"/>
<dbReference type="EMBL" id="CAJVPK010000503">
    <property type="protein sequence ID" value="CAG8519042.1"/>
    <property type="molecule type" value="Genomic_DNA"/>
</dbReference>
<dbReference type="CDD" id="cd20557">
    <property type="entry name" value="CYCLIN_ScPCL1-like"/>
    <property type="match status" value="1"/>
</dbReference>
<evidence type="ECO:0000313" key="1">
    <source>
        <dbReference type="EMBL" id="CAG8519042.1"/>
    </source>
</evidence>
<dbReference type="Gene3D" id="1.10.472.10">
    <property type="entry name" value="Cyclin-like"/>
    <property type="match status" value="1"/>
</dbReference>
<dbReference type="Pfam" id="PF08613">
    <property type="entry name" value="Cyclin"/>
    <property type="match status" value="1"/>
</dbReference>
<dbReference type="PANTHER" id="PTHR15615:SF27">
    <property type="entry name" value="PHO85 CYCLIN CLG1"/>
    <property type="match status" value="1"/>
</dbReference>
<dbReference type="GO" id="GO:0005634">
    <property type="term" value="C:nucleus"/>
    <property type="evidence" value="ECO:0007669"/>
    <property type="project" value="TreeGrafter"/>
</dbReference>
<reference evidence="1" key="1">
    <citation type="submission" date="2021-06" db="EMBL/GenBank/DDBJ databases">
        <authorList>
            <person name="Kallberg Y."/>
            <person name="Tangrot J."/>
            <person name="Rosling A."/>
        </authorList>
    </citation>
    <scope>NUCLEOTIDE SEQUENCE</scope>
    <source>
        <strain evidence="1">AZ414A</strain>
    </source>
</reference>
<dbReference type="OrthoDB" id="244495at2759"/>
<organism evidence="1 2">
    <name type="scientific">Diversispora eburnea</name>
    <dbReference type="NCBI Taxonomy" id="1213867"/>
    <lineage>
        <taxon>Eukaryota</taxon>
        <taxon>Fungi</taxon>
        <taxon>Fungi incertae sedis</taxon>
        <taxon>Mucoromycota</taxon>
        <taxon>Glomeromycotina</taxon>
        <taxon>Glomeromycetes</taxon>
        <taxon>Diversisporales</taxon>
        <taxon>Diversisporaceae</taxon>
        <taxon>Diversispora</taxon>
    </lineage>
</organism>
<proteinExistence type="predicted"/>
<gene>
    <name evidence="1" type="ORF">DEBURN_LOCUS5564</name>
</gene>
<dbReference type="PANTHER" id="PTHR15615">
    <property type="match status" value="1"/>
</dbReference>
<name>A0A9N9F9P7_9GLOM</name>
<keyword evidence="2" id="KW-1185">Reference proteome</keyword>
<accession>A0A9N9F9P7</accession>
<dbReference type="GO" id="GO:0019901">
    <property type="term" value="F:protein kinase binding"/>
    <property type="evidence" value="ECO:0007669"/>
    <property type="project" value="InterPro"/>
</dbReference>
<evidence type="ECO:0000313" key="2">
    <source>
        <dbReference type="Proteomes" id="UP000789706"/>
    </source>
</evidence>
<sequence length="226" mass="26524">MNSSSFKNKFENEIRKRTNIPIDLGIDSLFELIKPKKRNNRNNNRPPRPMYPFIIHPKNSSYAANSNKIYLSIESIDVTFNSTMANSSNINTHINVKNTIPLSENNENNIVSNYSPNRRKSGVSEDTTKFLDDITYSNKTWSNIVNIPVTEINTMEKEFLSLLDYRLYVSEQQYFEWICNMLTFVSLDYYDNNISGPQNSRYEQQYIHFQLHEILQQLLPPKLHII</sequence>
<dbReference type="InterPro" id="IPR013922">
    <property type="entry name" value="Cyclin_PHO80-like"/>
</dbReference>
<dbReference type="GO" id="GO:0000307">
    <property type="term" value="C:cyclin-dependent protein kinase holoenzyme complex"/>
    <property type="evidence" value="ECO:0007669"/>
    <property type="project" value="TreeGrafter"/>
</dbReference>
<protein>
    <submittedName>
        <fullName evidence="1">11523_t:CDS:1</fullName>
    </submittedName>
</protein>
<dbReference type="GO" id="GO:0016538">
    <property type="term" value="F:cyclin-dependent protein serine/threonine kinase regulator activity"/>
    <property type="evidence" value="ECO:0007669"/>
    <property type="project" value="TreeGrafter"/>
</dbReference>
<dbReference type="Proteomes" id="UP000789706">
    <property type="component" value="Unassembled WGS sequence"/>
</dbReference>
<comment type="caution">
    <text evidence="1">The sequence shown here is derived from an EMBL/GenBank/DDBJ whole genome shotgun (WGS) entry which is preliminary data.</text>
</comment>